<dbReference type="AlphaFoldDB" id="A0ABD3USL1"/>
<reference evidence="1 2" key="1">
    <citation type="submission" date="2024-12" db="EMBL/GenBank/DDBJ databases">
        <title>The unique morphological basis and parallel evolutionary history of personate flowers in Penstemon.</title>
        <authorList>
            <person name="Depatie T.H."/>
            <person name="Wessinger C.A."/>
        </authorList>
    </citation>
    <scope>NUCLEOTIDE SEQUENCE [LARGE SCALE GENOMIC DNA]</scope>
    <source>
        <strain evidence="1">WTNN_2</strain>
        <tissue evidence="1">Leaf</tissue>
    </source>
</reference>
<accession>A0ABD3USL1</accession>
<protein>
    <submittedName>
        <fullName evidence="1">Uncharacterized protein</fullName>
    </submittedName>
</protein>
<gene>
    <name evidence="1" type="ORF">ACJIZ3_013365</name>
</gene>
<keyword evidence="2" id="KW-1185">Reference proteome</keyword>
<dbReference type="Proteomes" id="UP001634393">
    <property type="component" value="Unassembled WGS sequence"/>
</dbReference>
<evidence type="ECO:0000313" key="1">
    <source>
        <dbReference type="EMBL" id="KAL3851483.1"/>
    </source>
</evidence>
<proteinExistence type="predicted"/>
<evidence type="ECO:0000313" key="2">
    <source>
        <dbReference type="Proteomes" id="UP001634393"/>
    </source>
</evidence>
<name>A0ABD3USL1_9LAMI</name>
<organism evidence="1 2">
    <name type="scientific">Penstemon smallii</name>
    <dbReference type="NCBI Taxonomy" id="265156"/>
    <lineage>
        <taxon>Eukaryota</taxon>
        <taxon>Viridiplantae</taxon>
        <taxon>Streptophyta</taxon>
        <taxon>Embryophyta</taxon>
        <taxon>Tracheophyta</taxon>
        <taxon>Spermatophyta</taxon>
        <taxon>Magnoliopsida</taxon>
        <taxon>eudicotyledons</taxon>
        <taxon>Gunneridae</taxon>
        <taxon>Pentapetalae</taxon>
        <taxon>asterids</taxon>
        <taxon>lamiids</taxon>
        <taxon>Lamiales</taxon>
        <taxon>Plantaginaceae</taxon>
        <taxon>Cheloneae</taxon>
        <taxon>Penstemon</taxon>
    </lineage>
</organism>
<comment type="caution">
    <text evidence="1">The sequence shown here is derived from an EMBL/GenBank/DDBJ whole genome shotgun (WGS) entry which is preliminary data.</text>
</comment>
<dbReference type="EMBL" id="JBJXBP010000001">
    <property type="protein sequence ID" value="KAL3851483.1"/>
    <property type="molecule type" value="Genomic_DNA"/>
</dbReference>
<sequence length="72" mass="8242">MYSVKEVHYKVSPTATTSNQDSSVLFVKRLEYSENKLLTLYSAFTLAWKETNDHHLRERAYKVSGAAGPVNY</sequence>